<proteinExistence type="predicted"/>
<organism evidence="1">
    <name type="scientific">Rhizobium meliloti</name>
    <name type="common">Ensifer meliloti</name>
    <name type="synonym">Sinorhizobium meliloti</name>
    <dbReference type="NCBI Taxonomy" id="382"/>
    <lineage>
        <taxon>Bacteria</taxon>
        <taxon>Pseudomonadati</taxon>
        <taxon>Pseudomonadota</taxon>
        <taxon>Alphaproteobacteria</taxon>
        <taxon>Hyphomicrobiales</taxon>
        <taxon>Rhizobiaceae</taxon>
        <taxon>Sinorhizobium/Ensifer group</taxon>
        <taxon>Sinorhizobium</taxon>
    </lineage>
</organism>
<dbReference type="EMBL" id="JQ665880">
    <property type="protein sequence ID" value="AFJ91422.1"/>
    <property type="molecule type" value="Genomic_DNA"/>
</dbReference>
<geneLocation type="plasmid" evidence="1">
    <name>pHRC017</name>
</geneLocation>
<name>I2E1Q4_RHIML</name>
<dbReference type="AlphaFoldDB" id="I2E1Q4"/>
<gene>
    <name evidence="1" type="ORF">pHRC017_0300</name>
</gene>
<sequence>MTNFTPAAWLIRTPKVLNTKTGAVPKTLRAQTIFEAYNKLL</sequence>
<keyword evidence="1" id="KW-0614">Plasmid</keyword>
<evidence type="ECO:0000313" key="1">
    <source>
        <dbReference type="EMBL" id="AFJ91422.1"/>
    </source>
</evidence>
<accession>I2E1Q4</accession>
<protein>
    <submittedName>
        <fullName evidence="1">Uncharacterized protein</fullName>
    </submittedName>
</protein>
<dbReference type="RefSeq" id="WP_015061356.1">
    <property type="nucleotide sequence ID" value="NC_019313.1"/>
</dbReference>
<reference evidence="1" key="1">
    <citation type="journal article" date="2012" name="Mol. Plant Microbe Interact.">
        <title>Rhizobial plasmids that cause impaired symbiotic nitrogen fixation and enhanced host invasion.</title>
        <authorList>
            <person name="Crook M.B."/>
            <person name="Lindsay D.P."/>
            <person name="Biggs M.B."/>
            <person name="Bentley J.S."/>
            <person name="Price J.C."/>
            <person name="Clement S.C."/>
            <person name="Clement M.J."/>
            <person name="Long S.R."/>
            <person name="Griffitts J.S."/>
        </authorList>
    </citation>
    <scope>NUCLEOTIDE SEQUENCE</scope>
    <source>
        <strain evidence="1">C017</strain>
        <plasmid evidence="1">pHRC017</plasmid>
    </source>
</reference>